<dbReference type="GO" id="GO:0030424">
    <property type="term" value="C:axon"/>
    <property type="evidence" value="ECO:0000318"/>
    <property type="project" value="GO_Central"/>
</dbReference>
<dbReference type="GO" id="GO:0005544">
    <property type="term" value="F:calcium-dependent phospholipid binding"/>
    <property type="evidence" value="ECO:0000318"/>
    <property type="project" value="GO_Central"/>
</dbReference>
<dbReference type="AlphaFoldDB" id="A0A8M9PNQ2"/>
<dbReference type="CDD" id="cd00276">
    <property type="entry name" value="C2B_Synaptotagmin"/>
    <property type="match status" value="1"/>
</dbReference>
<evidence type="ECO:0000313" key="2">
    <source>
        <dbReference type="Proteomes" id="UP000000437"/>
    </source>
</evidence>
<dbReference type="GO" id="GO:0045202">
    <property type="term" value="C:synapse"/>
    <property type="evidence" value="ECO:0000318"/>
    <property type="project" value="GO_Central"/>
</dbReference>
<dbReference type="GO" id="GO:0070382">
    <property type="term" value="C:exocytic vesicle"/>
    <property type="evidence" value="ECO:0000318"/>
    <property type="project" value="GO_Central"/>
</dbReference>
<dbReference type="OMA" id="HWKEMCN"/>
<gene>
    <name evidence="3" type="primary">LOC101884989</name>
</gene>
<dbReference type="GO" id="GO:0005886">
    <property type="term" value="C:plasma membrane"/>
    <property type="evidence" value="ECO:0000318"/>
    <property type="project" value="GO_Central"/>
</dbReference>
<dbReference type="KEGG" id="dre:101884989"/>
<dbReference type="InterPro" id="IPR000008">
    <property type="entry name" value="C2_dom"/>
</dbReference>
<dbReference type="Gene3D" id="2.60.40.150">
    <property type="entry name" value="C2 domain"/>
    <property type="match status" value="1"/>
</dbReference>
<dbReference type="SUPFAM" id="SSF49562">
    <property type="entry name" value="C2 domain (Calcium/lipid-binding domain, CaLB)"/>
    <property type="match status" value="1"/>
</dbReference>
<dbReference type="PANTHER" id="PTHR10024:SF351">
    <property type="entry name" value="SYNAPTOTAGMIN-4-LIKE"/>
    <property type="match status" value="1"/>
</dbReference>
<dbReference type="PROSITE" id="PS50004">
    <property type="entry name" value="C2"/>
    <property type="match status" value="1"/>
</dbReference>
<dbReference type="OrthoDB" id="5915960at2759"/>
<accession>A0A8M9PNQ2</accession>
<dbReference type="GO" id="GO:0017158">
    <property type="term" value="P:regulation of calcium ion-dependent exocytosis"/>
    <property type="evidence" value="ECO:0000318"/>
    <property type="project" value="GO_Central"/>
</dbReference>
<dbReference type="GO" id="GO:0061891">
    <property type="term" value="F:calcium ion sensor activity"/>
    <property type="evidence" value="ECO:0000318"/>
    <property type="project" value="GO_Central"/>
</dbReference>
<dbReference type="PANTHER" id="PTHR10024">
    <property type="entry name" value="SYNAPTOTAGMIN"/>
    <property type="match status" value="1"/>
</dbReference>
<dbReference type="GO" id="GO:0006906">
    <property type="term" value="P:vesicle fusion"/>
    <property type="evidence" value="ECO:0000318"/>
    <property type="project" value="GO_Central"/>
</dbReference>
<dbReference type="PROSITE" id="PS51257">
    <property type="entry name" value="PROKAR_LIPOPROTEIN"/>
    <property type="match status" value="1"/>
</dbReference>
<reference evidence="3" key="1">
    <citation type="submission" date="2025-08" db="UniProtKB">
        <authorList>
            <consortium name="RefSeq"/>
        </authorList>
    </citation>
    <scope>IDENTIFICATION</scope>
    <source>
        <strain evidence="3">Tuebingen</strain>
        <tissue evidence="3">Fibroblasts and whole tissue</tissue>
    </source>
</reference>
<sequence>MKVPLEVHLQILLAVGLAVLCFCLLIGCIFCYYHSKLHPKDDKEAELSVPPPSADHVTITLSPSPSIITQPIKQQYEELDGDVLDFPSINSSSEDDISMTSLPGPQKSRFSLRRLSSPVITCKLGKPAIRGRSSLPTIPKLSLSVKSHSRVDDDSNSENSKIKVYNDRHYGSSRSTPSISFTLLYSSSNSRLTVSVLGVFRGSRRLSGMQVTACLPPLCPETLQAGRKQRRRRSLSAECPAQVFSLQVWSVQELQTCTLRLSISSRDFSGLRETPLGELEMSCAEIQWESDHTFSLTRQLNPARRKLRKSQSCQAAVGAPVSLLRSLGQILILLQYQSLAHRIKVMVRKAQNLPKLSRMPGTPDHSVIINLLQDGTVISTKETKCSSGLNPVWNAPFLFDLPAGDVSTLMLEFIIMQGRLYAKSCVLGRVLIGCEVSEAGNQHWREMRNTPQVETACWHLIQQDTP</sequence>
<dbReference type="RefSeq" id="XP_021326509.3">
    <property type="nucleotide sequence ID" value="XM_021470834.3"/>
</dbReference>
<dbReference type="GO" id="GO:0016192">
    <property type="term" value="P:vesicle-mediated transport"/>
    <property type="evidence" value="ECO:0000318"/>
    <property type="project" value="GO_Central"/>
</dbReference>
<dbReference type="SMART" id="SM00239">
    <property type="entry name" value="C2"/>
    <property type="match status" value="1"/>
</dbReference>
<protein>
    <submittedName>
        <fullName evidence="3">Uncharacterized protein isoform X1</fullName>
    </submittedName>
</protein>
<dbReference type="Proteomes" id="UP000000437">
    <property type="component" value="Chromosome 18"/>
</dbReference>
<comment type="similarity">
    <text evidence="1">Belongs to the synaptotagmin family.</text>
</comment>
<dbReference type="GO" id="GO:0099502">
    <property type="term" value="P:calcium-dependent activation of synaptic vesicle fusion"/>
    <property type="evidence" value="ECO:0000318"/>
    <property type="project" value="GO_Central"/>
</dbReference>
<organism evidence="2 3">
    <name type="scientific">Danio rerio</name>
    <name type="common">Zebrafish</name>
    <name type="synonym">Brachydanio rerio</name>
    <dbReference type="NCBI Taxonomy" id="7955"/>
    <lineage>
        <taxon>Eukaryota</taxon>
        <taxon>Metazoa</taxon>
        <taxon>Chordata</taxon>
        <taxon>Craniata</taxon>
        <taxon>Vertebrata</taxon>
        <taxon>Euteleostomi</taxon>
        <taxon>Actinopterygii</taxon>
        <taxon>Neopterygii</taxon>
        <taxon>Teleostei</taxon>
        <taxon>Ostariophysi</taxon>
        <taxon>Cypriniformes</taxon>
        <taxon>Danionidae</taxon>
        <taxon>Danioninae</taxon>
        <taxon>Danio</taxon>
    </lineage>
</organism>
<keyword evidence="2" id="KW-1185">Reference proteome</keyword>
<proteinExistence type="inferred from homology"/>
<evidence type="ECO:0000256" key="1">
    <source>
        <dbReference type="ARBA" id="ARBA00006996"/>
    </source>
</evidence>
<dbReference type="GO" id="GO:0098793">
    <property type="term" value="C:presynapse"/>
    <property type="evidence" value="ECO:0007669"/>
    <property type="project" value="GOC"/>
</dbReference>
<evidence type="ECO:0000313" key="3">
    <source>
        <dbReference type="RefSeq" id="XP_021326509.3"/>
    </source>
</evidence>
<name>A0A8M9PNQ2_DANRE</name>
<dbReference type="InterPro" id="IPR035892">
    <property type="entry name" value="C2_domain_sf"/>
</dbReference>
<dbReference type="Pfam" id="PF00168">
    <property type="entry name" value="C2"/>
    <property type="match status" value="1"/>
</dbReference>
<dbReference type="GO" id="GO:0000149">
    <property type="term" value="F:SNARE binding"/>
    <property type="evidence" value="ECO:0000318"/>
    <property type="project" value="GO_Central"/>
</dbReference>